<name>A0ABU0DZ01_9FIRM</name>
<evidence type="ECO:0000313" key="1">
    <source>
        <dbReference type="EMBL" id="MDQ0359525.1"/>
    </source>
</evidence>
<protein>
    <submittedName>
        <fullName evidence="1">TATA-binding protein-associated factor Taf7</fullName>
    </submittedName>
</protein>
<sequence length="76" mass="9143">MADYEKKEDKVLDKIADEIVRLDATLEKLDETNNRATAWIEQKRAVHEIKKILHEADKYDKYNEEEWMDFIESLDD</sequence>
<evidence type="ECO:0000313" key="2">
    <source>
        <dbReference type="Proteomes" id="UP001230220"/>
    </source>
</evidence>
<comment type="caution">
    <text evidence="1">The sequence shown here is derived from an EMBL/GenBank/DDBJ whole genome shotgun (WGS) entry which is preliminary data.</text>
</comment>
<reference evidence="1 2" key="1">
    <citation type="submission" date="2023-07" db="EMBL/GenBank/DDBJ databases">
        <title>Genomic Encyclopedia of Type Strains, Phase IV (KMG-IV): sequencing the most valuable type-strain genomes for metagenomic binning, comparative biology and taxonomic classification.</title>
        <authorList>
            <person name="Goeker M."/>
        </authorList>
    </citation>
    <scope>NUCLEOTIDE SEQUENCE [LARGE SCALE GENOMIC DNA]</scope>
    <source>
        <strain evidence="1 2">DSM 16784</strain>
    </source>
</reference>
<organism evidence="1 2">
    <name type="scientific">Breznakia pachnodae</name>
    <dbReference type="NCBI Taxonomy" id="265178"/>
    <lineage>
        <taxon>Bacteria</taxon>
        <taxon>Bacillati</taxon>
        <taxon>Bacillota</taxon>
        <taxon>Erysipelotrichia</taxon>
        <taxon>Erysipelotrichales</taxon>
        <taxon>Erysipelotrichaceae</taxon>
        <taxon>Breznakia</taxon>
    </lineage>
</organism>
<dbReference type="Proteomes" id="UP001230220">
    <property type="component" value="Unassembled WGS sequence"/>
</dbReference>
<dbReference type="EMBL" id="JAUSUR010000001">
    <property type="protein sequence ID" value="MDQ0359525.1"/>
    <property type="molecule type" value="Genomic_DNA"/>
</dbReference>
<gene>
    <name evidence="1" type="ORF">J2S15_000256</name>
</gene>
<keyword evidence="2" id="KW-1185">Reference proteome</keyword>
<accession>A0ABU0DZ01</accession>
<proteinExistence type="predicted"/>
<dbReference type="RefSeq" id="WP_307404703.1">
    <property type="nucleotide sequence ID" value="NZ_JAUSUR010000001.1"/>
</dbReference>